<gene>
    <name evidence="6" type="ORF">METZ01_LOCUS59813</name>
</gene>
<name>A0A381STZ4_9ZZZZ</name>
<keyword evidence="3" id="KW-0548">Nucleotidyltransferase</keyword>
<dbReference type="Pfam" id="PF12804">
    <property type="entry name" value="NTP_transf_3"/>
    <property type="match status" value="1"/>
</dbReference>
<dbReference type="PANTHER" id="PTHR43584">
    <property type="entry name" value="NUCLEOTIDYL TRANSFERASE"/>
    <property type="match status" value="1"/>
</dbReference>
<comment type="catalytic activity">
    <reaction evidence="4">
        <text>N-acetyl-alpha-D-glucosamine 1-phosphate + UTP + H(+) = UDP-N-acetyl-alpha-D-glucosamine + diphosphate</text>
        <dbReference type="Rhea" id="RHEA:13509"/>
        <dbReference type="ChEBI" id="CHEBI:15378"/>
        <dbReference type="ChEBI" id="CHEBI:33019"/>
        <dbReference type="ChEBI" id="CHEBI:46398"/>
        <dbReference type="ChEBI" id="CHEBI:57705"/>
        <dbReference type="ChEBI" id="CHEBI:57776"/>
        <dbReference type="EC" id="2.7.7.23"/>
    </reaction>
</comment>
<evidence type="ECO:0000256" key="2">
    <source>
        <dbReference type="ARBA" id="ARBA00022679"/>
    </source>
</evidence>
<evidence type="ECO:0000256" key="1">
    <source>
        <dbReference type="ARBA" id="ARBA00012457"/>
    </source>
</evidence>
<dbReference type="EC" id="2.7.7.23" evidence="1"/>
<dbReference type="Gene3D" id="3.90.550.10">
    <property type="entry name" value="Spore Coat Polysaccharide Biosynthesis Protein SpsA, Chain A"/>
    <property type="match status" value="1"/>
</dbReference>
<dbReference type="InterPro" id="IPR029044">
    <property type="entry name" value="Nucleotide-diphossugar_trans"/>
</dbReference>
<evidence type="ECO:0000313" key="6">
    <source>
        <dbReference type="EMBL" id="SVA06959.1"/>
    </source>
</evidence>
<evidence type="ECO:0000259" key="5">
    <source>
        <dbReference type="Pfam" id="PF12804"/>
    </source>
</evidence>
<protein>
    <recommendedName>
        <fullName evidence="1">UDP-N-acetylglucosamine diphosphorylase</fullName>
        <ecNumber evidence="1">2.7.7.23</ecNumber>
    </recommendedName>
</protein>
<accession>A0A381STZ4</accession>
<organism evidence="6">
    <name type="scientific">marine metagenome</name>
    <dbReference type="NCBI Taxonomy" id="408172"/>
    <lineage>
        <taxon>unclassified sequences</taxon>
        <taxon>metagenomes</taxon>
        <taxon>ecological metagenomes</taxon>
    </lineage>
</organism>
<keyword evidence="2" id="KW-0808">Transferase</keyword>
<dbReference type="EMBL" id="UINC01003511">
    <property type="protein sequence ID" value="SVA06959.1"/>
    <property type="molecule type" value="Genomic_DNA"/>
</dbReference>
<feature type="domain" description="MobA-like NTP transferase" evidence="5">
    <location>
        <begin position="9"/>
        <end position="131"/>
    </location>
</feature>
<dbReference type="AlphaFoldDB" id="A0A381STZ4"/>
<dbReference type="GO" id="GO:0003977">
    <property type="term" value="F:UDP-N-acetylglucosamine diphosphorylase activity"/>
    <property type="evidence" value="ECO:0007669"/>
    <property type="project" value="UniProtKB-EC"/>
</dbReference>
<sequence length="173" mass="18920">MNMMPDFKAIILAAGAGTRMKSSLPKVLHKLSGKPMVSLVKDSINIAGVQDIIAVVPTCHEPFKEIFQKEVVFAVQKHPKGSGHALLQCRQKASNIENVLVINGDMPLIKPKTLSNFMKQHKSSKADLTLLTGKVTDPRDFGRIVRNNEGKVTNVVEQSEANVAQLLINEINA</sequence>
<dbReference type="InterPro" id="IPR025877">
    <property type="entry name" value="MobA-like_NTP_Trfase"/>
</dbReference>
<dbReference type="InterPro" id="IPR050065">
    <property type="entry name" value="GlmU-like"/>
</dbReference>
<dbReference type="SUPFAM" id="SSF53448">
    <property type="entry name" value="Nucleotide-diphospho-sugar transferases"/>
    <property type="match status" value="1"/>
</dbReference>
<dbReference type="PANTHER" id="PTHR43584:SF3">
    <property type="entry name" value="BIFUNCTIONAL PROTEIN GLMU"/>
    <property type="match status" value="1"/>
</dbReference>
<feature type="non-terminal residue" evidence="6">
    <location>
        <position position="173"/>
    </location>
</feature>
<proteinExistence type="predicted"/>
<reference evidence="6" key="1">
    <citation type="submission" date="2018-05" db="EMBL/GenBank/DDBJ databases">
        <authorList>
            <person name="Lanie J.A."/>
            <person name="Ng W.-L."/>
            <person name="Kazmierczak K.M."/>
            <person name="Andrzejewski T.M."/>
            <person name="Davidsen T.M."/>
            <person name="Wayne K.J."/>
            <person name="Tettelin H."/>
            <person name="Glass J.I."/>
            <person name="Rusch D."/>
            <person name="Podicherti R."/>
            <person name="Tsui H.-C.T."/>
            <person name="Winkler M.E."/>
        </authorList>
    </citation>
    <scope>NUCLEOTIDE SEQUENCE</scope>
</reference>
<evidence type="ECO:0000256" key="4">
    <source>
        <dbReference type="ARBA" id="ARBA00048493"/>
    </source>
</evidence>
<evidence type="ECO:0000256" key="3">
    <source>
        <dbReference type="ARBA" id="ARBA00022695"/>
    </source>
</evidence>